<dbReference type="STRING" id="6280.A0A0N4SXF7"/>
<evidence type="ECO:0000256" key="7">
    <source>
        <dbReference type="ARBA" id="ARBA00023170"/>
    </source>
</evidence>
<accession>A0A0N4SXF7</accession>
<reference evidence="13 14" key="2">
    <citation type="submission" date="2018-11" db="EMBL/GenBank/DDBJ databases">
        <authorList>
            <consortium name="Pathogen Informatics"/>
        </authorList>
    </citation>
    <scope>NUCLEOTIDE SEQUENCE [LARGE SCALE GENOMIC DNA]</scope>
</reference>
<dbReference type="SUPFAM" id="SSF53822">
    <property type="entry name" value="Periplasmic binding protein-like I"/>
    <property type="match status" value="1"/>
</dbReference>
<keyword evidence="4 10" id="KW-1133">Transmembrane helix</keyword>
<feature type="transmembrane region" description="Helical" evidence="10">
    <location>
        <begin position="632"/>
        <end position="659"/>
    </location>
</feature>
<feature type="transmembrane region" description="Helical" evidence="10">
    <location>
        <begin position="716"/>
        <end position="738"/>
    </location>
</feature>
<feature type="transmembrane region" description="Helical" evidence="10">
    <location>
        <begin position="566"/>
        <end position="585"/>
    </location>
</feature>
<proteinExistence type="predicted"/>
<feature type="transmembrane region" description="Helical" evidence="10">
    <location>
        <begin position="591"/>
        <end position="611"/>
    </location>
</feature>
<dbReference type="InterPro" id="IPR017978">
    <property type="entry name" value="GPCR_3_C"/>
</dbReference>
<keyword evidence="8" id="KW-0325">Glycoprotein</keyword>
<feature type="chain" id="PRO_5044054297" evidence="11">
    <location>
        <begin position="23"/>
        <end position="1213"/>
    </location>
</feature>
<keyword evidence="7" id="KW-0675">Receptor</keyword>
<gene>
    <name evidence="13" type="ORF">BPAG_LOCUS357</name>
</gene>
<dbReference type="Gene3D" id="3.40.50.2300">
    <property type="match status" value="2"/>
</dbReference>
<keyword evidence="6 10" id="KW-0472">Membrane</keyword>
<reference evidence="15" key="1">
    <citation type="submission" date="2017-02" db="UniProtKB">
        <authorList>
            <consortium name="WormBaseParasite"/>
        </authorList>
    </citation>
    <scope>IDENTIFICATION</scope>
</reference>
<dbReference type="EMBL" id="UZAD01000015">
    <property type="protein sequence ID" value="VDN81543.1"/>
    <property type="molecule type" value="Genomic_DNA"/>
</dbReference>
<keyword evidence="9" id="KW-0807">Transducer</keyword>
<keyword evidence="2" id="KW-1003">Cell membrane</keyword>
<dbReference type="Pfam" id="PF01094">
    <property type="entry name" value="ANF_receptor"/>
    <property type="match status" value="1"/>
</dbReference>
<keyword evidence="14" id="KW-1185">Reference proteome</keyword>
<evidence type="ECO:0000256" key="3">
    <source>
        <dbReference type="ARBA" id="ARBA00022692"/>
    </source>
</evidence>
<evidence type="ECO:0000256" key="5">
    <source>
        <dbReference type="ARBA" id="ARBA00023040"/>
    </source>
</evidence>
<evidence type="ECO:0000256" key="6">
    <source>
        <dbReference type="ARBA" id="ARBA00023136"/>
    </source>
</evidence>
<feature type="transmembrane region" description="Helical" evidence="10">
    <location>
        <begin position="685"/>
        <end position="704"/>
    </location>
</feature>
<dbReference type="Pfam" id="PF00003">
    <property type="entry name" value="7tm_3"/>
    <property type="match status" value="1"/>
</dbReference>
<dbReference type="InterPro" id="IPR028082">
    <property type="entry name" value="Peripla_BP_I"/>
</dbReference>
<dbReference type="InterPro" id="IPR000337">
    <property type="entry name" value="GPCR_3"/>
</dbReference>
<dbReference type="GO" id="GO:0005886">
    <property type="term" value="C:plasma membrane"/>
    <property type="evidence" value="ECO:0007669"/>
    <property type="project" value="UniProtKB-SubCell"/>
</dbReference>
<keyword evidence="3 10" id="KW-0812">Transmembrane</keyword>
<evidence type="ECO:0000256" key="1">
    <source>
        <dbReference type="ARBA" id="ARBA00004651"/>
    </source>
</evidence>
<organism evidence="15">
    <name type="scientific">Brugia pahangi</name>
    <name type="common">Filarial nematode worm</name>
    <dbReference type="NCBI Taxonomy" id="6280"/>
    <lineage>
        <taxon>Eukaryota</taxon>
        <taxon>Metazoa</taxon>
        <taxon>Ecdysozoa</taxon>
        <taxon>Nematoda</taxon>
        <taxon>Chromadorea</taxon>
        <taxon>Rhabditida</taxon>
        <taxon>Spirurina</taxon>
        <taxon>Spiruromorpha</taxon>
        <taxon>Filarioidea</taxon>
        <taxon>Onchocercidae</taxon>
        <taxon>Brugia</taxon>
    </lineage>
</organism>
<evidence type="ECO:0000256" key="2">
    <source>
        <dbReference type="ARBA" id="ARBA00022475"/>
    </source>
</evidence>
<dbReference type="WBParaSite" id="BPAG_0000035601-mRNA-1">
    <property type="protein sequence ID" value="BPAG_0000035601-mRNA-1"/>
    <property type="gene ID" value="BPAG_0000035601"/>
</dbReference>
<dbReference type="InterPro" id="IPR050726">
    <property type="entry name" value="mGluR"/>
</dbReference>
<sequence length="1213" mass="135281">MLIHSFAYLRLILVILLTENSSIIFGRQVFLKGDIILGGLFPVHEAGFNGSECGVLKAAQGVQRLQAMLYTLDLINNDETILPGILLGAQILDTCSVDSYALEQTLVFIKTIMSQAEEIYCSDGSKPIYQHHPVAAVIGAASSQVSVMVASMLQLFKVPQISYSSTGTELSEKPRFAYFSRVVPPDNFQATAMAHVVSALGWTYVHAIAITGAYGERGIDSFRAAAAELGICIDGDVHKINRRWTDSQFKELFFKMKYTKKARGVVIFVDEDQLRRMLSSLDDIRHEDSTFDNYFWWIASDSWGIKQSVITGYEAMTSGAVTISPDLKVVPDFDRYFKNLWPSNTFLREYWELINCTDEHNNFGECFDKHGITFKQEAYVPFVIDAVNVVARALHQYIQVLNHLLQGETGVPPHIDANGDGIGNYNIYQLNDMGYYQNVGKWIAGKKLNLNVRRVRKGLKRWDGSLPLSVCSTDCPRGHYRAYQDQNCCWTCIPCDVCFQCPLGYAPNDDLVACKLIPPTTLEYNSPWVVLPAICSTLGIVATLFVFAVFIRYSSTPVIMASGRELCYFMLAGILLCYLATFILVSKPNVAICAASRILIGLSMSTIYAAILTKTNLLARIFLMQSVGRLDCIVPSAQIAICCGIVSIQLIGSLVWLIIDPPGTAILFPSRKETVLTCKARASHLLISLLYNMLLIIACTLYAFKTRKIPENFNETRLIGFTMYSTSILWLSFGPIYFATQNNFKVVLVPETMFHSASSSICKNPPGRKVKFSWRGDSSCQAVLCVTPSDTLALVLSHDVVVEITLNKHIRICRIGGVAATICSGGRVAAIHHPSVEIVQQETQVLFDMVQGPRVRANSDTVHVFDVKGTDPPTRVHSITKQEVLIHENVTVAKDKFCLRRDIDATVALFLDDDGGSDVFGIYEDKHERCMLAARQANVDQKGNQLNAIVQGVKVKHDMDNGDTRIYCGRNFISLCVSTHALTLHSPWIDINVDRWSRTRLRRGEQIIETRKIESDKKIQMTSLCMCISMSGTVALCCFFAPKVYIAVCQPYKNVRMRQSAVGHLVNQQMRFMSQIATTEVPNSILSTSVVDCSSYPHFVSCSIVEVLRTSAEKNSITSSQISQQYGTIAPVILMKSHPKCNANSDDNDIIRRNSNSNDHQNSSLIKTTAFLHHSSNNMLHSNDKLPKETIMYQNDTELFFEQLFVNCDVTSL</sequence>
<evidence type="ECO:0000256" key="8">
    <source>
        <dbReference type="ARBA" id="ARBA00023180"/>
    </source>
</evidence>
<dbReference type="FunFam" id="3.40.50.2300:FF:000145">
    <property type="entry name" value="Glutamate receptor, metabotropic"/>
    <property type="match status" value="1"/>
</dbReference>
<dbReference type="Proteomes" id="UP000278627">
    <property type="component" value="Unassembled WGS sequence"/>
</dbReference>
<evidence type="ECO:0000256" key="4">
    <source>
        <dbReference type="ARBA" id="ARBA00022989"/>
    </source>
</evidence>
<dbReference type="InterPro" id="IPR001828">
    <property type="entry name" value="ANF_lig-bd_rcpt"/>
</dbReference>
<dbReference type="PROSITE" id="PS50259">
    <property type="entry name" value="G_PROTEIN_RECEP_F3_4"/>
    <property type="match status" value="2"/>
</dbReference>
<protein>
    <submittedName>
        <fullName evidence="15">G_PROTEIN_RECEP_F3_4 domain-containing protein</fullName>
    </submittedName>
</protein>
<name>A0A0N4SXF7_BRUPA</name>
<dbReference type="GO" id="GO:0004930">
    <property type="term" value="F:G protein-coupled receptor activity"/>
    <property type="evidence" value="ECO:0007669"/>
    <property type="project" value="UniProtKB-KW"/>
</dbReference>
<evidence type="ECO:0000256" key="10">
    <source>
        <dbReference type="SAM" id="Phobius"/>
    </source>
</evidence>
<keyword evidence="5" id="KW-0297">G-protein coupled receptor</keyword>
<feature type="domain" description="G-protein coupled receptors family 3 profile" evidence="12">
    <location>
        <begin position="1015"/>
        <end position="1063"/>
    </location>
</feature>
<dbReference type="Gene3D" id="2.10.50.30">
    <property type="entry name" value="GPCR, family 3, nine cysteines domain"/>
    <property type="match status" value="1"/>
</dbReference>
<dbReference type="AlphaFoldDB" id="A0A0N4SXF7"/>
<evidence type="ECO:0000313" key="15">
    <source>
        <dbReference type="WBParaSite" id="BPAG_0000035601-mRNA-1"/>
    </source>
</evidence>
<evidence type="ECO:0000259" key="12">
    <source>
        <dbReference type="PROSITE" id="PS50259"/>
    </source>
</evidence>
<feature type="transmembrane region" description="Helical" evidence="10">
    <location>
        <begin position="528"/>
        <end position="554"/>
    </location>
</feature>
<dbReference type="PRINTS" id="PR01176">
    <property type="entry name" value="GABABRECEPTR"/>
</dbReference>
<evidence type="ECO:0000256" key="9">
    <source>
        <dbReference type="ARBA" id="ARBA00023224"/>
    </source>
</evidence>
<feature type="signal peptide" evidence="11">
    <location>
        <begin position="1"/>
        <end position="22"/>
    </location>
</feature>
<dbReference type="InterPro" id="IPR038550">
    <property type="entry name" value="GPCR_3_9-Cys_sf"/>
</dbReference>
<comment type="subcellular location">
    <subcellularLocation>
        <location evidence="1">Cell membrane</location>
        <topology evidence="1">Multi-pass membrane protein</topology>
    </subcellularLocation>
</comment>
<dbReference type="PANTHER" id="PTHR24060">
    <property type="entry name" value="METABOTROPIC GLUTAMATE RECEPTOR"/>
    <property type="match status" value="1"/>
</dbReference>
<keyword evidence="11" id="KW-0732">Signal</keyword>
<evidence type="ECO:0000313" key="14">
    <source>
        <dbReference type="Proteomes" id="UP000278627"/>
    </source>
</evidence>
<dbReference type="PRINTS" id="PR00248">
    <property type="entry name" value="GPCRMGR"/>
</dbReference>
<evidence type="ECO:0000313" key="13">
    <source>
        <dbReference type="EMBL" id="VDN81543.1"/>
    </source>
</evidence>
<feature type="domain" description="G-protein coupled receptors family 3 profile" evidence="12">
    <location>
        <begin position="528"/>
        <end position="761"/>
    </location>
</feature>
<evidence type="ECO:0000256" key="11">
    <source>
        <dbReference type="SAM" id="SignalP"/>
    </source>
</evidence>